<evidence type="ECO:0000256" key="2">
    <source>
        <dbReference type="SAM" id="SignalP"/>
    </source>
</evidence>
<accession>A0A512NNH9</accession>
<dbReference type="AlphaFoldDB" id="A0A512NNH9"/>
<evidence type="ECO:0000256" key="1">
    <source>
        <dbReference type="SAM" id="MobiDB-lite"/>
    </source>
</evidence>
<protein>
    <submittedName>
        <fullName evidence="3">C4-dicarboxylate ABC transporter substrate-binding protein</fullName>
    </submittedName>
</protein>
<feature type="chain" id="PRO_5021792309" evidence="2">
    <location>
        <begin position="31"/>
        <end position="359"/>
    </location>
</feature>
<dbReference type="Proteomes" id="UP000321058">
    <property type="component" value="Unassembled WGS sequence"/>
</dbReference>
<feature type="signal peptide" evidence="2">
    <location>
        <begin position="1"/>
        <end position="30"/>
    </location>
</feature>
<evidence type="ECO:0000313" key="3">
    <source>
        <dbReference type="EMBL" id="GEP60488.1"/>
    </source>
</evidence>
<dbReference type="EMBL" id="BKAJ01000166">
    <property type="protein sequence ID" value="GEP60488.1"/>
    <property type="molecule type" value="Genomic_DNA"/>
</dbReference>
<evidence type="ECO:0000313" key="4">
    <source>
        <dbReference type="Proteomes" id="UP000321058"/>
    </source>
</evidence>
<dbReference type="SUPFAM" id="SSF53850">
    <property type="entry name" value="Periplasmic binding protein-like II"/>
    <property type="match status" value="1"/>
</dbReference>
<feature type="region of interest" description="Disordered" evidence="1">
    <location>
        <begin position="32"/>
        <end position="51"/>
    </location>
</feature>
<keyword evidence="4" id="KW-1185">Reference proteome</keyword>
<sequence>MITISGGRLLGALSLSAAIALALMTSQSLAQPREQAAMTPRPEQPAVARQDPAARPLNFGAQQDKINAWTVGLAAGLIEGAPLRLASEMARVVDDGANLHVLPIVTRGPTENLNSLLYLRGVDLAIINSDSLEEYRIQLPELRRHVTYLLNLFPSELHIFVRPEIQSLQDLAGKKVNFNTLGTAAAYTGPLIFSRLGIDIDKTFIPHPIALQQMKKGTDDMAAVVFITSKPVDAFLRSQWEPGFKFLPVTYDARFEDYYLPATLEATDYPGLLKPGERIPTVAVSTALVSYNWPAGSNRYQRVARFTDHLFSRVDKLQVAGFDPKWKTINLGATVPGLARFPAAQDWLDRSARKTAEKR</sequence>
<dbReference type="RefSeq" id="WP_246159098.1">
    <property type="nucleotide sequence ID" value="NZ_BKAJ01000166.1"/>
</dbReference>
<name>A0A512NNH9_9HYPH</name>
<dbReference type="PANTHER" id="PTHR42941">
    <property type="entry name" value="SLL1037 PROTEIN"/>
    <property type="match status" value="1"/>
</dbReference>
<comment type="caution">
    <text evidence="3">The sequence shown here is derived from an EMBL/GenBank/DDBJ whole genome shotgun (WGS) entry which is preliminary data.</text>
</comment>
<dbReference type="PANTHER" id="PTHR42941:SF1">
    <property type="entry name" value="SLL1037 PROTEIN"/>
    <property type="match status" value="1"/>
</dbReference>
<proteinExistence type="predicted"/>
<gene>
    <name evidence="3" type="ORF">RSO01_76540</name>
</gene>
<keyword evidence="2" id="KW-0732">Signal</keyword>
<dbReference type="Gene3D" id="3.40.190.10">
    <property type="entry name" value="Periplasmic binding protein-like II"/>
    <property type="match status" value="2"/>
</dbReference>
<dbReference type="InterPro" id="IPR011852">
    <property type="entry name" value="TRAP_TAXI"/>
</dbReference>
<organism evidence="3 4">
    <name type="scientific">Reyranella soli</name>
    <dbReference type="NCBI Taxonomy" id="1230389"/>
    <lineage>
        <taxon>Bacteria</taxon>
        <taxon>Pseudomonadati</taxon>
        <taxon>Pseudomonadota</taxon>
        <taxon>Alphaproteobacteria</taxon>
        <taxon>Hyphomicrobiales</taxon>
        <taxon>Reyranellaceae</taxon>
        <taxon>Reyranella</taxon>
    </lineage>
</organism>
<reference evidence="3 4" key="1">
    <citation type="submission" date="2019-07" db="EMBL/GenBank/DDBJ databases">
        <title>Whole genome shotgun sequence of Reyranella soli NBRC 108950.</title>
        <authorList>
            <person name="Hosoyama A."/>
            <person name="Uohara A."/>
            <person name="Ohji S."/>
            <person name="Ichikawa N."/>
        </authorList>
    </citation>
    <scope>NUCLEOTIDE SEQUENCE [LARGE SCALE GENOMIC DNA]</scope>
    <source>
        <strain evidence="3 4">NBRC 108950</strain>
    </source>
</reference>